<accession>A0A553HWF6</accession>
<evidence type="ECO:0000313" key="2">
    <source>
        <dbReference type="EMBL" id="TRX92273.1"/>
    </source>
</evidence>
<keyword evidence="3" id="KW-1185">Reference proteome</keyword>
<dbReference type="Proteomes" id="UP000319160">
    <property type="component" value="Unassembled WGS sequence"/>
</dbReference>
<dbReference type="EMBL" id="VFLP01000038">
    <property type="protein sequence ID" value="TRX92273.1"/>
    <property type="molecule type" value="Genomic_DNA"/>
</dbReference>
<evidence type="ECO:0000313" key="3">
    <source>
        <dbReference type="Proteomes" id="UP000319160"/>
    </source>
</evidence>
<sequence length="95" mass="10042">MKSFTMITGLFAVSALSAPLSVRQPSPASDLDSFNYTNNVNNKASAKDVESDAFNYHNNIDNAVTVVDADGTKVVLSSPYTDDVDAADPAKVLGE</sequence>
<organism evidence="2 3">
    <name type="scientific">Xylaria flabelliformis</name>
    <dbReference type="NCBI Taxonomy" id="2512241"/>
    <lineage>
        <taxon>Eukaryota</taxon>
        <taxon>Fungi</taxon>
        <taxon>Dikarya</taxon>
        <taxon>Ascomycota</taxon>
        <taxon>Pezizomycotina</taxon>
        <taxon>Sordariomycetes</taxon>
        <taxon>Xylariomycetidae</taxon>
        <taxon>Xylariales</taxon>
        <taxon>Xylariaceae</taxon>
        <taxon>Xylaria</taxon>
    </lineage>
</organism>
<feature type="signal peptide" evidence="1">
    <location>
        <begin position="1"/>
        <end position="17"/>
    </location>
</feature>
<dbReference type="OrthoDB" id="4647829at2759"/>
<protein>
    <submittedName>
        <fullName evidence="2">Uncharacterized protein</fullName>
    </submittedName>
</protein>
<evidence type="ECO:0000256" key="1">
    <source>
        <dbReference type="SAM" id="SignalP"/>
    </source>
</evidence>
<gene>
    <name evidence="2" type="ORF">FHL15_006888</name>
</gene>
<name>A0A553HWF6_9PEZI</name>
<keyword evidence="1" id="KW-0732">Signal</keyword>
<proteinExistence type="predicted"/>
<comment type="caution">
    <text evidence="2">The sequence shown here is derived from an EMBL/GenBank/DDBJ whole genome shotgun (WGS) entry which is preliminary data.</text>
</comment>
<feature type="chain" id="PRO_5021985683" evidence="1">
    <location>
        <begin position="18"/>
        <end position="95"/>
    </location>
</feature>
<reference evidence="3" key="1">
    <citation type="submission" date="2019-06" db="EMBL/GenBank/DDBJ databases">
        <title>Draft genome sequence of the griseofulvin-producing fungus Xylaria cubensis strain G536.</title>
        <authorList>
            <person name="Mead M.E."/>
            <person name="Raja H.A."/>
            <person name="Steenwyk J.L."/>
            <person name="Knowles S.L."/>
            <person name="Oberlies N.H."/>
            <person name="Rokas A."/>
        </authorList>
    </citation>
    <scope>NUCLEOTIDE SEQUENCE [LARGE SCALE GENOMIC DNA]</scope>
    <source>
        <strain evidence="3">G536</strain>
    </source>
</reference>
<dbReference type="AlphaFoldDB" id="A0A553HWF6"/>